<dbReference type="InterPro" id="IPR030395">
    <property type="entry name" value="GP_PDE_dom"/>
</dbReference>
<proteinExistence type="predicted"/>
<dbReference type="PANTHER" id="PTHR46320">
    <property type="entry name" value="GLYCEROPHOSPHODIESTER PHOSPHODIESTERASE 1"/>
    <property type="match status" value="1"/>
</dbReference>
<keyword evidence="3" id="KW-1185">Reference proteome</keyword>
<accession>A0ABT6CFZ2</accession>
<protein>
    <submittedName>
        <fullName evidence="2">Glycerophosphodiester phosphodiesterase family protein</fullName>
    </submittedName>
</protein>
<feature type="domain" description="GP-PDE" evidence="1">
    <location>
        <begin position="31"/>
        <end position="129"/>
    </location>
</feature>
<dbReference type="PANTHER" id="PTHR46320:SF1">
    <property type="entry name" value="GLYCEROPHOSPHODIESTER PHOSPHODIESTERASE 1"/>
    <property type="match status" value="1"/>
</dbReference>
<evidence type="ECO:0000313" key="2">
    <source>
        <dbReference type="EMBL" id="MDF8332840.1"/>
    </source>
</evidence>
<dbReference type="Gene3D" id="3.20.20.190">
    <property type="entry name" value="Phosphatidylinositol (PI) phosphodiesterase"/>
    <property type="match status" value="1"/>
</dbReference>
<evidence type="ECO:0000259" key="1">
    <source>
        <dbReference type="Pfam" id="PF03009"/>
    </source>
</evidence>
<dbReference type="SUPFAM" id="SSF51695">
    <property type="entry name" value="PLC-like phosphodiesterases"/>
    <property type="match status" value="1"/>
</dbReference>
<dbReference type="Proteomes" id="UP001222770">
    <property type="component" value="Unassembled WGS sequence"/>
</dbReference>
<evidence type="ECO:0000313" key="3">
    <source>
        <dbReference type="Proteomes" id="UP001222770"/>
    </source>
</evidence>
<gene>
    <name evidence="2" type="ORF">POM99_06495</name>
</gene>
<organism evidence="2 3">
    <name type="scientific">Novosphingobium cyanobacteriorum</name>
    <dbReference type="NCBI Taxonomy" id="3024215"/>
    <lineage>
        <taxon>Bacteria</taxon>
        <taxon>Pseudomonadati</taxon>
        <taxon>Pseudomonadota</taxon>
        <taxon>Alphaproteobacteria</taxon>
        <taxon>Sphingomonadales</taxon>
        <taxon>Sphingomonadaceae</taxon>
        <taxon>Novosphingobium</taxon>
    </lineage>
</organism>
<name>A0ABT6CFZ2_9SPHN</name>
<comment type="caution">
    <text evidence="2">The sequence shown here is derived from an EMBL/GenBank/DDBJ whole genome shotgun (WGS) entry which is preliminary data.</text>
</comment>
<dbReference type="Pfam" id="PF03009">
    <property type="entry name" value="GDPD"/>
    <property type="match status" value="1"/>
</dbReference>
<dbReference type="InterPro" id="IPR017946">
    <property type="entry name" value="PLC-like_Pdiesterase_TIM-brl"/>
</dbReference>
<reference evidence="2 3" key="1">
    <citation type="submission" date="2023-03" db="EMBL/GenBank/DDBJ databases">
        <title>Novosphingobium cyanobacteriorum sp. nov., isolated from a eutrophic reservoir during the Microcystis bloom period.</title>
        <authorList>
            <person name="Kang M."/>
            <person name="Le V."/>
            <person name="Ko S.-R."/>
            <person name="Lee S.-A."/>
            <person name="Ahn C.-Y."/>
        </authorList>
    </citation>
    <scope>NUCLEOTIDE SEQUENCE [LARGE SCALE GENOMIC DNA]</scope>
    <source>
        <strain evidence="2 3">HBC54</strain>
    </source>
</reference>
<dbReference type="EMBL" id="JAROCY010000005">
    <property type="protein sequence ID" value="MDF8332840.1"/>
    <property type="molecule type" value="Genomic_DNA"/>
</dbReference>
<sequence>MIANGGIAQQYLPGGRKSPCPATQILPPIHDILEDTERAVLMAQRMGADMVAVDLARTADNALVLFPDATLDCRTNGKGPVAGATLAQLRALDLGYGYTADKGATFPLRGKGVGLATTLEQAIDLNPRARFLFRLSTPDAATAGLLVQELKAMGRDPGATGDAFTGKDEAVSAFRAAFPKAWAWTDEGAQSCTGSYRLMGWTGLTPGACQSGTLVAPLDGTFTLWGWPNRLQGRITAVGGQVLATRDGNGAGLRHAADLPLIPVSYHGHVMVDDFWTVGPALRPSLDARTNEEAIAAQNRDEQGE</sequence>